<feature type="non-terminal residue" evidence="4">
    <location>
        <position position="160"/>
    </location>
</feature>
<reference evidence="4" key="1">
    <citation type="submission" date="2018-05" db="EMBL/GenBank/DDBJ databases">
        <authorList>
            <person name="Lanie J.A."/>
            <person name="Ng W.-L."/>
            <person name="Kazmierczak K.M."/>
            <person name="Andrzejewski T.M."/>
            <person name="Davidsen T.M."/>
            <person name="Wayne K.J."/>
            <person name="Tettelin H."/>
            <person name="Glass J.I."/>
            <person name="Rusch D."/>
            <person name="Podicherti R."/>
            <person name="Tsui H.-C.T."/>
            <person name="Winkler M.E."/>
        </authorList>
    </citation>
    <scope>NUCLEOTIDE SEQUENCE</scope>
</reference>
<dbReference type="InterPro" id="IPR015422">
    <property type="entry name" value="PyrdxlP-dep_Trfase_small"/>
</dbReference>
<dbReference type="InterPro" id="IPR015424">
    <property type="entry name" value="PyrdxlP-dep_Trfase"/>
</dbReference>
<dbReference type="Gene3D" id="3.40.640.10">
    <property type="entry name" value="Type I PLP-dependent aspartate aminotransferase-like (Major domain)"/>
    <property type="match status" value="1"/>
</dbReference>
<proteinExistence type="inferred from homology"/>
<dbReference type="PANTHER" id="PTHR11601:SF34">
    <property type="entry name" value="CYSTEINE DESULFURASE"/>
    <property type="match status" value="1"/>
</dbReference>
<accession>A0A382XPH1</accession>
<dbReference type="InterPro" id="IPR000192">
    <property type="entry name" value="Aminotrans_V_dom"/>
</dbReference>
<dbReference type="SUPFAM" id="SSF53383">
    <property type="entry name" value="PLP-dependent transferases"/>
    <property type="match status" value="1"/>
</dbReference>
<gene>
    <name evidence="4" type="ORF">METZ01_LOCUS425389</name>
</gene>
<organism evidence="4">
    <name type="scientific">marine metagenome</name>
    <dbReference type="NCBI Taxonomy" id="408172"/>
    <lineage>
        <taxon>unclassified sequences</taxon>
        <taxon>metagenomes</taxon>
        <taxon>ecological metagenomes</taxon>
    </lineage>
</organism>
<dbReference type="InterPro" id="IPR015421">
    <property type="entry name" value="PyrdxlP-dep_Trfase_major"/>
</dbReference>
<protein>
    <recommendedName>
        <fullName evidence="3">Aminotransferase class V domain-containing protein</fullName>
    </recommendedName>
</protein>
<evidence type="ECO:0000256" key="2">
    <source>
        <dbReference type="ARBA" id="ARBA00006490"/>
    </source>
</evidence>
<evidence type="ECO:0000313" key="4">
    <source>
        <dbReference type="EMBL" id="SVD72535.1"/>
    </source>
</evidence>
<comment type="cofactor">
    <cofactor evidence="1">
        <name>pyridoxal 5'-phosphate</name>
        <dbReference type="ChEBI" id="CHEBI:597326"/>
    </cofactor>
</comment>
<sequence>MSDETVYYFDNNATTRVAPEVLEALLPFYTEQWGNPSSAYGFGSRVGDAIAAARGQVAELLNCDVREVVFTSCGTESNNAAFNNALLSQPGKRHIVTTSVEHSANIKFGETHEKRGCEVTWLPVDSLGELDVHQLHESIREDTALVSVMYANNETGVVFP</sequence>
<evidence type="ECO:0000256" key="1">
    <source>
        <dbReference type="ARBA" id="ARBA00001933"/>
    </source>
</evidence>
<name>A0A382XPH1_9ZZZZ</name>
<dbReference type="PANTHER" id="PTHR11601">
    <property type="entry name" value="CYSTEINE DESULFURYLASE FAMILY MEMBER"/>
    <property type="match status" value="1"/>
</dbReference>
<comment type="similarity">
    <text evidence="2">Belongs to the class-V pyridoxal-phosphate-dependent aminotransferase family. NifS/IscS subfamily.</text>
</comment>
<dbReference type="Gene3D" id="3.90.1150.10">
    <property type="entry name" value="Aspartate Aminotransferase, domain 1"/>
    <property type="match status" value="1"/>
</dbReference>
<evidence type="ECO:0000259" key="3">
    <source>
        <dbReference type="Pfam" id="PF00266"/>
    </source>
</evidence>
<dbReference type="Pfam" id="PF00266">
    <property type="entry name" value="Aminotran_5"/>
    <property type="match status" value="1"/>
</dbReference>
<dbReference type="AlphaFoldDB" id="A0A382XPH1"/>
<feature type="domain" description="Aminotransferase class V" evidence="3">
    <location>
        <begin position="8"/>
        <end position="160"/>
    </location>
</feature>
<dbReference type="EMBL" id="UINC01169144">
    <property type="protein sequence ID" value="SVD72535.1"/>
    <property type="molecule type" value="Genomic_DNA"/>
</dbReference>